<proteinExistence type="predicted"/>
<dbReference type="SUPFAM" id="SSF56784">
    <property type="entry name" value="HAD-like"/>
    <property type="match status" value="1"/>
</dbReference>
<dbReference type="CDD" id="cd07516">
    <property type="entry name" value="HAD_Pase"/>
    <property type="match status" value="1"/>
</dbReference>
<comment type="caution">
    <text evidence="1">The sequence shown here is derived from an EMBL/GenBank/DDBJ whole genome shotgun (WGS) entry which is preliminary data.</text>
</comment>
<dbReference type="NCBIfam" id="TIGR01484">
    <property type="entry name" value="HAD-SF-IIB"/>
    <property type="match status" value="1"/>
</dbReference>
<name>A0A2N5HBY4_9BACI</name>
<gene>
    <name evidence="1" type="ORF">CVD27_17690</name>
</gene>
<dbReference type="OrthoDB" id="9790031at2"/>
<protein>
    <submittedName>
        <fullName evidence="1">Haloacid dehalogenase</fullName>
    </submittedName>
</protein>
<dbReference type="GO" id="GO:0016791">
    <property type="term" value="F:phosphatase activity"/>
    <property type="evidence" value="ECO:0007669"/>
    <property type="project" value="TreeGrafter"/>
</dbReference>
<dbReference type="Gene3D" id="3.40.50.1000">
    <property type="entry name" value="HAD superfamily/HAD-like"/>
    <property type="match status" value="1"/>
</dbReference>
<dbReference type="InterPro" id="IPR023214">
    <property type="entry name" value="HAD_sf"/>
</dbReference>
<reference evidence="1 2" key="1">
    <citation type="submission" date="2017-11" db="EMBL/GenBank/DDBJ databases">
        <title>Comparitive Functional Genomics of Dry Heat Resistant strains isolated from the Viking Spacecraft.</title>
        <authorList>
            <person name="Seuylemezian A."/>
            <person name="Cooper K."/>
            <person name="Vaishampayan P."/>
        </authorList>
    </citation>
    <scope>NUCLEOTIDE SEQUENCE [LARGE SCALE GENOMIC DNA]</scope>
    <source>
        <strain evidence="1 2">V32-6</strain>
    </source>
</reference>
<evidence type="ECO:0000313" key="1">
    <source>
        <dbReference type="EMBL" id="PLS03014.1"/>
    </source>
</evidence>
<keyword evidence="2" id="KW-1185">Reference proteome</keyword>
<dbReference type="InterPro" id="IPR000150">
    <property type="entry name" value="Cof"/>
</dbReference>
<dbReference type="PANTHER" id="PTHR10000:SF50">
    <property type="entry name" value="STRESS RESPONSE PROTEIN YHAX"/>
    <property type="match status" value="1"/>
</dbReference>
<dbReference type="NCBIfam" id="TIGR00099">
    <property type="entry name" value="Cof-subfamily"/>
    <property type="match status" value="1"/>
</dbReference>
<dbReference type="Pfam" id="PF08282">
    <property type="entry name" value="Hydrolase_3"/>
    <property type="match status" value="1"/>
</dbReference>
<accession>A0A2N5HBY4</accession>
<dbReference type="PANTHER" id="PTHR10000">
    <property type="entry name" value="PHOSPHOSERINE PHOSPHATASE"/>
    <property type="match status" value="1"/>
</dbReference>
<sequence length="289" mass="32818">MIYRLLALNIDGTLLQSNGKIHKSTKEALEYVQQKGIYVTLVTSRSFPSAKKVAKALKITAPLITHQGAFIASNVEKPVYVKRINEDITYDTIRFLEAMPCQIRLVHEQFSLANKLKLNNQLLAKTVFTSGDPVFYSQQFVSSLSEYLHDQPVSPPKIEVYFEDERDLKDSVQALRKMFSEIEVIQLDSLRLDIVPSGVSKLTGLSYLGNQLGIKRSEMVYIGDGLDDIPLIEAAGLGVSMWNADFEVKRASDWVTRSKNEQGVAYMVKEHFRKQQPIEFLRKMKIIKN</sequence>
<dbReference type="InterPro" id="IPR036412">
    <property type="entry name" value="HAD-like_sf"/>
</dbReference>
<dbReference type="GO" id="GO:0005829">
    <property type="term" value="C:cytosol"/>
    <property type="evidence" value="ECO:0007669"/>
    <property type="project" value="TreeGrafter"/>
</dbReference>
<evidence type="ECO:0000313" key="2">
    <source>
        <dbReference type="Proteomes" id="UP000234950"/>
    </source>
</evidence>
<dbReference type="Proteomes" id="UP000234950">
    <property type="component" value="Unassembled WGS sequence"/>
</dbReference>
<dbReference type="InterPro" id="IPR006379">
    <property type="entry name" value="HAD-SF_hydro_IIB"/>
</dbReference>
<dbReference type="RefSeq" id="WP_101649208.1">
    <property type="nucleotide sequence ID" value="NZ_PGVE01000064.1"/>
</dbReference>
<dbReference type="Gene3D" id="3.30.1240.10">
    <property type="match status" value="1"/>
</dbReference>
<organism evidence="1 2">
    <name type="scientific">Neobacillus cucumis</name>
    <dbReference type="NCBI Taxonomy" id="1740721"/>
    <lineage>
        <taxon>Bacteria</taxon>
        <taxon>Bacillati</taxon>
        <taxon>Bacillota</taxon>
        <taxon>Bacilli</taxon>
        <taxon>Bacillales</taxon>
        <taxon>Bacillaceae</taxon>
        <taxon>Neobacillus</taxon>
    </lineage>
</organism>
<dbReference type="GO" id="GO:0000287">
    <property type="term" value="F:magnesium ion binding"/>
    <property type="evidence" value="ECO:0007669"/>
    <property type="project" value="TreeGrafter"/>
</dbReference>
<dbReference type="AlphaFoldDB" id="A0A2N5HBY4"/>
<dbReference type="EMBL" id="PGVE01000064">
    <property type="protein sequence ID" value="PLS03014.1"/>
    <property type="molecule type" value="Genomic_DNA"/>
</dbReference>